<dbReference type="Proteomes" id="UP000218327">
    <property type="component" value="Unassembled WGS sequence"/>
</dbReference>
<keyword evidence="2" id="KW-0238">DNA-binding</keyword>
<dbReference type="SMART" id="SM00345">
    <property type="entry name" value="HTH_GNTR"/>
    <property type="match status" value="1"/>
</dbReference>
<dbReference type="SUPFAM" id="SSF46785">
    <property type="entry name" value="Winged helix' DNA-binding domain"/>
    <property type="match status" value="1"/>
</dbReference>
<keyword evidence="1" id="KW-0805">Transcription regulation</keyword>
<reference evidence="6" key="1">
    <citation type="submission" date="2017-08" db="EMBL/GenBank/DDBJ databases">
        <title>A dynamic microbial community with high functional redundancy inhabits the cold, oxic subseafloor aquifer.</title>
        <authorList>
            <person name="Tully B.J."/>
            <person name="Wheat C.G."/>
            <person name="Glazer B.T."/>
            <person name="Huber J.A."/>
        </authorList>
    </citation>
    <scope>NUCLEOTIDE SEQUENCE [LARGE SCALE GENOMIC DNA]</scope>
</reference>
<protein>
    <recommendedName>
        <fullName evidence="4">HTH gntR-type domain-containing protein</fullName>
    </recommendedName>
</protein>
<dbReference type="PROSITE" id="PS50949">
    <property type="entry name" value="HTH_GNTR"/>
    <property type="match status" value="1"/>
</dbReference>
<dbReference type="Gene3D" id="1.20.120.530">
    <property type="entry name" value="GntR ligand-binding domain-like"/>
    <property type="match status" value="1"/>
</dbReference>
<keyword evidence="3" id="KW-0804">Transcription</keyword>
<evidence type="ECO:0000313" key="6">
    <source>
        <dbReference type="Proteomes" id="UP000218327"/>
    </source>
</evidence>
<dbReference type="PRINTS" id="PR00035">
    <property type="entry name" value="HTHGNTR"/>
</dbReference>
<sequence>MSANNTISHEIATTLRDEILRQQYRSGERFPSERDLAGRFDASRGAVREALSQLEQLGLIRILPGGARVQAVDAASIAILGPLMAQDDFPDAALVDQFLQTFGALISLTAKNAVDNGNREQLNQLEDMIVEISKLAGDFEAMQPKWREFLDYMATVADNLVVRLICNDLKAQFVEQMMKLGVKPEIKKKSLTLLLNSLKLGFRSKDGELAACAMQNHFDELRVAAAQAISYKMASFHKEAV</sequence>
<evidence type="ECO:0000259" key="4">
    <source>
        <dbReference type="PROSITE" id="PS50949"/>
    </source>
</evidence>
<gene>
    <name evidence="5" type="ORF">COA96_17880</name>
</gene>
<dbReference type="InterPro" id="IPR036388">
    <property type="entry name" value="WH-like_DNA-bd_sf"/>
</dbReference>
<evidence type="ECO:0000256" key="3">
    <source>
        <dbReference type="ARBA" id="ARBA00023163"/>
    </source>
</evidence>
<dbReference type="GO" id="GO:0003677">
    <property type="term" value="F:DNA binding"/>
    <property type="evidence" value="ECO:0007669"/>
    <property type="project" value="UniProtKB-KW"/>
</dbReference>
<organism evidence="5 6">
    <name type="scientific">SAR86 cluster bacterium</name>
    <dbReference type="NCBI Taxonomy" id="2030880"/>
    <lineage>
        <taxon>Bacteria</taxon>
        <taxon>Pseudomonadati</taxon>
        <taxon>Pseudomonadota</taxon>
        <taxon>Gammaproteobacteria</taxon>
        <taxon>SAR86 cluster</taxon>
    </lineage>
</organism>
<dbReference type="EMBL" id="NVVJ01000108">
    <property type="protein sequence ID" value="PCJ17294.1"/>
    <property type="molecule type" value="Genomic_DNA"/>
</dbReference>
<comment type="caution">
    <text evidence="5">The sequence shown here is derived from an EMBL/GenBank/DDBJ whole genome shotgun (WGS) entry which is preliminary data.</text>
</comment>
<dbReference type="CDD" id="cd07377">
    <property type="entry name" value="WHTH_GntR"/>
    <property type="match status" value="1"/>
</dbReference>
<evidence type="ECO:0000313" key="5">
    <source>
        <dbReference type="EMBL" id="PCJ17294.1"/>
    </source>
</evidence>
<dbReference type="GO" id="GO:0003700">
    <property type="term" value="F:DNA-binding transcription factor activity"/>
    <property type="evidence" value="ECO:0007669"/>
    <property type="project" value="InterPro"/>
</dbReference>
<dbReference type="Gene3D" id="1.10.10.10">
    <property type="entry name" value="Winged helix-like DNA-binding domain superfamily/Winged helix DNA-binding domain"/>
    <property type="match status" value="1"/>
</dbReference>
<accession>A0A2A5ADC8</accession>
<proteinExistence type="predicted"/>
<feature type="domain" description="HTH gntR-type" evidence="4">
    <location>
        <begin position="5"/>
        <end position="75"/>
    </location>
</feature>
<dbReference type="InterPro" id="IPR000524">
    <property type="entry name" value="Tscrpt_reg_HTH_GntR"/>
</dbReference>
<dbReference type="Pfam" id="PF00392">
    <property type="entry name" value="GntR"/>
    <property type="match status" value="1"/>
</dbReference>
<evidence type="ECO:0000256" key="1">
    <source>
        <dbReference type="ARBA" id="ARBA00023015"/>
    </source>
</evidence>
<name>A0A2A5ADC8_9GAMM</name>
<evidence type="ECO:0000256" key="2">
    <source>
        <dbReference type="ARBA" id="ARBA00023125"/>
    </source>
</evidence>
<dbReference type="InterPro" id="IPR008920">
    <property type="entry name" value="TF_FadR/GntR_C"/>
</dbReference>
<dbReference type="PANTHER" id="PTHR43537:SF24">
    <property type="entry name" value="GLUCONATE OPERON TRANSCRIPTIONAL REPRESSOR"/>
    <property type="match status" value="1"/>
</dbReference>
<dbReference type="InterPro" id="IPR036390">
    <property type="entry name" value="WH_DNA-bd_sf"/>
</dbReference>
<dbReference type="PANTHER" id="PTHR43537">
    <property type="entry name" value="TRANSCRIPTIONAL REGULATOR, GNTR FAMILY"/>
    <property type="match status" value="1"/>
</dbReference>
<dbReference type="AlphaFoldDB" id="A0A2A5ADC8"/>